<dbReference type="STRING" id="38488.A0A4Y8DCB0"/>
<dbReference type="OrthoDB" id="3544156at2759"/>
<keyword evidence="2" id="KW-0812">Transmembrane</keyword>
<feature type="transmembrane region" description="Helical" evidence="2">
    <location>
        <begin position="522"/>
        <end position="547"/>
    </location>
</feature>
<organism evidence="3 4">
    <name type="scientific">Botryotinia calthae</name>
    <dbReference type="NCBI Taxonomy" id="38488"/>
    <lineage>
        <taxon>Eukaryota</taxon>
        <taxon>Fungi</taxon>
        <taxon>Dikarya</taxon>
        <taxon>Ascomycota</taxon>
        <taxon>Pezizomycotina</taxon>
        <taxon>Leotiomycetes</taxon>
        <taxon>Helotiales</taxon>
        <taxon>Sclerotiniaceae</taxon>
        <taxon>Botryotinia</taxon>
    </lineage>
</organism>
<gene>
    <name evidence="3" type="ORF">BOTCAL_0061g00210</name>
</gene>
<feature type="transmembrane region" description="Helical" evidence="2">
    <location>
        <begin position="1097"/>
        <end position="1121"/>
    </location>
</feature>
<evidence type="ECO:0000256" key="2">
    <source>
        <dbReference type="SAM" id="Phobius"/>
    </source>
</evidence>
<reference evidence="3 4" key="1">
    <citation type="submission" date="2017-11" db="EMBL/GenBank/DDBJ databases">
        <title>Comparative genomics of Botrytis spp.</title>
        <authorList>
            <person name="Valero-Jimenez C.A."/>
            <person name="Tapia P."/>
            <person name="Veloso J."/>
            <person name="Silva-Moreno E."/>
            <person name="Staats M."/>
            <person name="Valdes J.H."/>
            <person name="Van Kan J.A.L."/>
        </authorList>
    </citation>
    <scope>NUCLEOTIDE SEQUENCE [LARGE SCALE GENOMIC DNA]</scope>
    <source>
        <strain evidence="3 4">MUCL2830</strain>
    </source>
</reference>
<comment type="caution">
    <text evidence="3">The sequence shown here is derived from an EMBL/GenBank/DDBJ whole genome shotgun (WGS) entry which is preliminary data.</text>
</comment>
<evidence type="ECO:0000256" key="1">
    <source>
        <dbReference type="SAM" id="MobiDB-lite"/>
    </source>
</evidence>
<feature type="compositionally biased region" description="Pro residues" evidence="1">
    <location>
        <begin position="1135"/>
        <end position="1144"/>
    </location>
</feature>
<feature type="transmembrane region" description="Helical" evidence="2">
    <location>
        <begin position="481"/>
        <end position="502"/>
    </location>
</feature>
<feature type="transmembrane region" description="Helical" evidence="2">
    <location>
        <begin position="642"/>
        <end position="660"/>
    </location>
</feature>
<name>A0A4Y8DCB0_9HELO</name>
<feature type="region of interest" description="Disordered" evidence="1">
    <location>
        <begin position="1135"/>
        <end position="1181"/>
    </location>
</feature>
<feature type="transmembrane region" description="Helical" evidence="2">
    <location>
        <begin position="612"/>
        <end position="630"/>
    </location>
</feature>
<protein>
    <submittedName>
        <fullName evidence="3">Uncharacterized protein</fullName>
    </submittedName>
</protein>
<dbReference type="EMBL" id="PHWZ01000061">
    <property type="protein sequence ID" value="TEY76062.1"/>
    <property type="molecule type" value="Genomic_DNA"/>
</dbReference>
<evidence type="ECO:0000313" key="4">
    <source>
        <dbReference type="Proteomes" id="UP000297299"/>
    </source>
</evidence>
<keyword evidence="2" id="KW-1133">Transmembrane helix</keyword>
<sequence length="1513" mass="170897">MEGSEWQREPLPDFLRSPGLRNFIKEVYKGKKAKPNPQYNGLHNFELDLGDAAYDYAVLDGLIKQTWGDLSQWFDAAHGYDGTLPKVAPPKESDELDIQPKYNALFWFNHSIDSISKIIASQAQENGLDSPDIDYYHQPKPFLRGLINFENLFGNTRTPFPEYSNQDLRQDLIAASLFHHIATTILKNPFFFLDDTQNLNETVNGPQNPVDQLYYDLLQYESFHNELVARSFRANIIRLLRPQEEYSHSRGIAGRTNGKIRRVAQARARQWLRSEAQSLWLPTTDKIDEHEIEILYERAAELTVEVASMTGTDILVETLEDYTPFPHPTIPCLPLSFWKIYKDGPNWHDISEVSRNVFGDISVPPPDLKDLNELEEQVKLVRCRLVIYTYIEDPENITSPIPFVEVEWYPYPHAVDAGACSEQIYLELPQLEKQEPDPWDLEIVYSDEDLPRPPPRLRGLFGEKVVWRKGLIFYKWLAKSAAYYIPFYSVALGAPLLLAYVFHKLLSLGSDEEVDWWFLPDIWNLLFSWRDALSLYFFGIAGWLGILKYYDLAMTALYSLFDPWFGTFAYGWELVLHSITTSREYMSGLYDSTAEYVVSTRIWNIQLVERELVIRFLTYFTPAVILYYLADRAFARGPAPAPRYSSPFFIAFVLIQLLWFSPVRLAVTQIIDYVSDVPKTVTDIFEGLLHLPETFNWVLEWISGIGGNTTVSITPELDPSHPGISITPEPEPGAYGDAPQPFRLSPDMENVLSESTIGDALTGSKLGEAILVSNLSTEKGSLGIAEMLERSELGQKLEDLGFGQSLVGGEPIDQALKGSLLGYILTGSDTEKRLVTAQLGATLAKSDLAHKFVGSEFAKTLPQSALADLITEALNLKMGLKILDSGPMGQAKEMSSVPMLGEVLSGLNLAETLEGSLLGKILTGSTSEPILPTEALTVWEGLAPPEPYIPGTLVIEAEPASPVVTKIGTIVMKPIMTLLTPFQLAITRIGSVLMKAPVIESFLPMVTTVASTALKPLAPVIGFLSGFSSNTEQSSDQKPGYIPENGAPIAESVLPIIAKALTIILKPFVSLVAMFSGSSSTVSPNPALEISFDPAKVSFVVTFILIPVFATGCYIGIRLYLNAWNQAKIDVPLPPQGIPPPAGDPPADATGKPLPPSRRASEEDEDAQAQNLPPAPPPPPPPNRIRDMFTFVFHKIRLAFVLLYHFLSALYHLFEYVFRPFAFLRYPFIWLLACIVYVLRPFRWMGYPFVYVYDQITRLGDHIWELLVDQLPSARTLFLQTLTLIVFTLHHMQPLFEYAYWLFIKFEDYRHPRPPLPQLPFVNQILGAIVRLYEMIIQLFADIRQKLSDLYNYLNLNNFAPLRGIIDATIFLCRQILHIWNFCSRALKLFDVTSGYFLYVMLGWDTRQFFAPGQRPEILWVLRAIRSTLWNSPFAPVKVPADEHALRRHRFPGFAEGRHRSLPHPQWFPCFHLMIGTFIVIFTYLTAGGYPSGHDFISRTSDLNLTLDEMLKN</sequence>
<feature type="transmembrane region" description="Helical" evidence="2">
    <location>
        <begin position="1467"/>
        <end position="1487"/>
    </location>
</feature>
<feature type="transmembrane region" description="Helical" evidence="2">
    <location>
        <begin position="1220"/>
        <end position="1239"/>
    </location>
</feature>
<evidence type="ECO:0000313" key="3">
    <source>
        <dbReference type="EMBL" id="TEY76062.1"/>
    </source>
</evidence>
<dbReference type="Proteomes" id="UP000297299">
    <property type="component" value="Unassembled WGS sequence"/>
</dbReference>
<proteinExistence type="predicted"/>
<feature type="transmembrane region" description="Helical" evidence="2">
    <location>
        <begin position="1196"/>
        <end position="1214"/>
    </location>
</feature>
<accession>A0A4Y8DCB0</accession>
<keyword evidence="4" id="KW-1185">Reference proteome</keyword>
<keyword evidence="2" id="KW-0472">Membrane</keyword>
<feature type="transmembrane region" description="Helical" evidence="2">
    <location>
        <begin position="1056"/>
        <end position="1077"/>
    </location>
</feature>